<dbReference type="GO" id="GO:0046983">
    <property type="term" value="F:protein dimerization activity"/>
    <property type="evidence" value="ECO:0007669"/>
    <property type="project" value="InterPro"/>
</dbReference>
<dbReference type="Pfam" id="PF07730">
    <property type="entry name" value="HisKA_3"/>
    <property type="match status" value="1"/>
</dbReference>
<dbReference type="PANTHER" id="PTHR24421:SF59">
    <property type="entry name" value="OXYGEN SENSOR HISTIDINE KINASE NREB"/>
    <property type="match status" value="1"/>
</dbReference>
<dbReference type="InterPro" id="IPR003594">
    <property type="entry name" value="HATPase_dom"/>
</dbReference>
<reference evidence="7 8" key="1">
    <citation type="submission" date="2017-02" db="EMBL/GenBank/DDBJ databases">
        <title>Draft genome of Saccharomonospora sp. 154.</title>
        <authorList>
            <person name="Alonso-Carmona G.S."/>
            <person name="De La Haba R."/>
            <person name="Vera-Gargallo B."/>
            <person name="Sandoval-Trujillo A.H."/>
            <person name="Ramirez-Duran N."/>
            <person name="Ventosa A."/>
        </authorList>
    </citation>
    <scope>NUCLEOTIDE SEQUENCE [LARGE SCALE GENOMIC DNA]</scope>
    <source>
        <strain evidence="7 8">LRS4.154</strain>
    </source>
</reference>
<evidence type="ECO:0000313" key="7">
    <source>
        <dbReference type="EMBL" id="OQO92922.1"/>
    </source>
</evidence>
<keyword evidence="1" id="KW-0808">Transferase</keyword>
<keyword evidence="2 7" id="KW-0418">Kinase</keyword>
<evidence type="ECO:0000313" key="8">
    <source>
        <dbReference type="Proteomes" id="UP000192591"/>
    </source>
</evidence>
<feature type="transmembrane region" description="Helical" evidence="4">
    <location>
        <begin position="139"/>
        <end position="157"/>
    </location>
</feature>
<protein>
    <submittedName>
        <fullName evidence="7">Two-component sensor histidine kinase</fullName>
    </submittedName>
</protein>
<dbReference type="InterPro" id="IPR036890">
    <property type="entry name" value="HATPase_C_sf"/>
</dbReference>
<dbReference type="Proteomes" id="UP000192591">
    <property type="component" value="Unassembled WGS sequence"/>
</dbReference>
<dbReference type="InterPro" id="IPR011712">
    <property type="entry name" value="Sig_transdc_His_kin_sub3_dim/P"/>
</dbReference>
<comment type="caution">
    <text evidence="7">The sequence shown here is derived from an EMBL/GenBank/DDBJ whole genome shotgun (WGS) entry which is preliminary data.</text>
</comment>
<evidence type="ECO:0000256" key="4">
    <source>
        <dbReference type="SAM" id="Phobius"/>
    </source>
</evidence>
<evidence type="ECO:0000259" key="5">
    <source>
        <dbReference type="Pfam" id="PF02518"/>
    </source>
</evidence>
<dbReference type="InterPro" id="IPR050482">
    <property type="entry name" value="Sensor_HK_TwoCompSys"/>
</dbReference>
<dbReference type="Pfam" id="PF02518">
    <property type="entry name" value="HATPase_c"/>
    <property type="match status" value="1"/>
</dbReference>
<dbReference type="GO" id="GO:0000155">
    <property type="term" value="F:phosphorelay sensor kinase activity"/>
    <property type="evidence" value="ECO:0007669"/>
    <property type="project" value="InterPro"/>
</dbReference>
<gene>
    <name evidence="7" type="ORF">B1813_12440</name>
</gene>
<dbReference type="RefSeq" id="WP_081191924.1">
    <property type="nucleotide sequence ID" value="NZ_MWIH01000005.1"/>
</dbReference>
<dbReference type="EMBL" id="MWIH01000005">
    <property type="protein sequence ID" value="OQO92922.1"/>
    <property type="molecule type" value="Genomic_DNA"/>
</dbReference>
<dbReference type="Gene3D" id="3.30.565.10">
    <property type="entry name" value="Histidine kinase-like ATPase, C-terminal domain"/>
    <property type="match status" value="1"/>
</dbReference>
<dbReference type="STRING" id="1962155.B1813_12440"/>
<evidence type="ECO:0000256" key="3">
    <source>
        <dbReference type="ARBA" id="ARBA00023012"/>
    </source>
</evidence>
<keyword evidence="4" id="KW-0472">Membrane</keyword>
<evidence type="ECO:0000256" key="2">
    <source>
        <dbReference type="ARBA" id="ARBA00022777"/>
    </source>
</evidence>
<dbReference type="GO" id="GO:0016020">
    <property type="term" value="C:membrane"/>
    <property type="evidence" value="ECO:0007669"/>
    <property type="project" value="InterPro"/>
</dbReference>
<keyword evidence="8" id="KW-1185">Reference proteome</keyword>
<sequence>MRRFDPELWSGVLVIVICAALGVPVLVLELSGRDVAFGPWWLWWCAYAGFLVALFVSTWLQDVLARRVVVTAFAAQVVLGAAVVLLAPGAGWTSILLVFTAALSGYVVPRRATAAIIVGNTAVVLVAAALSTADVVETLLSGLLYLLLQGASVFAVMSQQRDSRAQRELAEAHTELGATSALLAESSRSDERLRISRELHDLIGHQLTALTLELEVAAHHSTEPGRHHVLRARHIARELLGDVRTTVGELRERAPDLRTTLERITGELPRPAVHLVVHDDVRADEEGTTVLVRCVQEIVTNTIRHTTARNLWIDVAMTEQGGLTLSAVDDGPGADPVRPGHGLRGIQERVTALGGRVAFAGERGFRVTAEVPLR</sequence>
<keyword evidence="3" id="KW-0902">Two-component regulatory system</keyword>
<evidence type="ECO:0000259" key="6">
    <source>
        <dbReference type="Pfam" id="PF07730"/>
    </source>
</evidence>
<dbReference type="SUPFAM" id="SSF55874">
    <property type="entry name" value="ATPase domain of HSP90 chaperone/DNA topoisomerase II/histidine kinase"/>
    <property type="match status" value="1"/>
</dbReference>
<keyword evidence="4" id="KW-1133">Transmembrane helix</keyword>
<feature type="domain" description="Histidine kinase/HSP90-like ATPase" evidence="5">
    <location>
        <begin position="291"/>
        <end position="373"/>
    </location>
</feature>
<feature type="transmembrane region" description="Helical" evidence="4">
    <location>
        <begin position="115"/>
        <end position="133"/>
    </location>
</feature>
<feature type="transmembrane region" description="Helical" evidence="4">
    <location>
        <begin position="92"/>
        <end position="108"/>
    </location>
</feature>
<name>A0A1V9A726_SACPI</name>
<dbReference type="PANTHER" id="PTHR24421">
    <property type="entry name" value="NITRATE/NITRITE SENSOR PROTEIN NARX-RELATED"/>
    <property type="match status" value="1"/>
</dbReference>
<feature type="transmembrane region" description="Helical" evidence="4">
    <location>
        <begin position="40"/>
        <end position="60"/>
    </location>
</feature>
<dbReference type="Gene3D" id="1.20.5.1930">
    <property type="match status" value="1"/>
</dbReference>
<evidence type="ECO:0000256" key="1">
    <source>
        <dbReference type="ARBA" id="ARBA00022679"/>
    </source>
</evidence>
<feature type="transmembrane region" description="Helical" evidence="4">
    <location>
        <begin position="67"/>
        <end position="86"/>
    </location>
</feature>
<dbReference type="CDD" id="cd16917">
    <property type="entry name" value="HATPase_UhpB-NarQ-NarX-like"/>
    <property type="match status" value="1"/>
</dbReference>
<proteinExistence type="predicted"/>
<organism evidence="7 8">
    <name type="scientific">Saccharomonospora piscinae</name>
    <dbReference type="NCBI Taxonomy" id="687388"/>
    <lineage>
        <taxon>Bacteria</taxon>
        <taxon>Bacillati</taxon>
        <taxon>Actinomycetota</taxon>
        <taxon>Actinomycetes</taxon>
        <taxon>Pseudonocardiales</taxon>
        <taxon>Pseudonocardiaceae</taxon>
        <taxon>Saccharomonospora</taxon>
    </lineage>
</organism>
<feature type="domain" description="Signal transduction histidine kinase subgroup 3 dimerisation and phosphoacceptor" evidence="6">
    <location>
        <begin position="191"/>
        <end position="253"/>
    </location>
</feature>
<feature type="transmembrane region" description="Helical" evidence="4">
    <location>
        <begin position="7"/>
        <end position="28"/>
    </location>
</feature>
<dbReference type="AlphaFoldDB" id="A0A1V9A726"/>
<keyword evidence="4" id="KW-0812">Transmembrane</keyword>
<accession>A0A1V9A726</accession>